<keyword evidence="1" id="KW-1015">Disulfide bond</keyword>
<evidence type="ECO:0000259" key="3">
    <source>
        <dbReference type="PROSITE" id="PS50041"/>
    </source>
</evidence>
<keyword evidence="2" id="KW-0732">Signal</keyword>
<dbReference type="InterPro" id="IPR018378">
    <property type="entry name" value="C-type_lectin_CS"/>
</dbReference>
<dbReference type="InterPro" id="IPR001304">
    <property type="entry name" value="C-type_lectin-like"/>
</dbReference>
<dbReference type="PROSITE" id="PS50041">
    <property type="entry name" value="C_TYPE_LECTIN_2"/>
    <property type="match status" value="1"/>
</dbReference>
<accession>A0AA36CPH5</accession>
<protein>
    <recommendedName>
        <fullName evidence="3">C-type lectin domain-containing protein</fullName>
    </recommendedName>
</protein>
<dbReference type="SMART" id="SM00034">
    <property type="entry name" value="CLECT"/>
    <property type="match status" value="1"/>
</dbReference>
<feature type="signal peptide" evidence="2">
    <location>
        <begin position="1"/>
        <end position="20"/>
    </location>
</feature>
<organism evidence="4 5">
    <name type="scientific">Mesorhabditis spiculigera</name>
    <dbReference type="NCBI Taxonomy" id="96644"/>
    <lineage>
        <taxon>Eukaryota</taxon>
        <taxon>Metazoa</taxon>
        <taxon>Ecdysozoa</taxon>
        <taxon>Nematoda</taxon>
        <taxon>Chromadorea</taxon>
        <taxon>Rhabditida</taxon>
        <taxon>Rhabditina</taxon>
        <taxon>Rhabditomorpha</taxon>
        <taxon>Rhabditoidea</taxon>
        <taxon>Rhabditidae</taxon>
        <taxon>Mesorhabditinae</taxon>
        <taxon>Mesorhabditis</taxon>
    </lineage>
</organism>
<feature type="domain" description="C-type lectin" evidence="3">
    <location>
        <begin position="33"/>
        <end position="150"/>
    </location>
</feature>
<dbReference type="InterPro" id="IPR050111">
    <property type="entry name" value="C-type_lectin/snaclec_domain"/>
</dbReference>
<name>A0AA36CPH5_9BILA</name>
<proteinExistence type="predicted"/>
<keyword evidence="5" id="KW-1185">Reference proteome</keyword>
<dbReference type="EMBL" id="CATQJA010002601">
    <property type="protein sequence ID" value="CAJ0572625.1"/>
    <property type="molecule type" value="Genomic_DNA"/>
</dbReference>
<evidence type="ECO:0000313" key="5">
    <source>
        <dbReference type="Proteomes" id="UP001177023"/>
    </source>
</evidence>
<feature type="non-terminal residue" evidence="4">
    <location>
        <position position="1"/>
    </location>
</feature>
<sequence length="163" mass="18170">MIVKSVVLLFALSIVTLGQGQFNCDDGWTLGRETTKCYQILTHNLTFDGATSACQKLDSKLATVESAAENQAIYDLWRTKHRYFGPYINGVRTGFGQLDFAWADGTWMDYTNYDNAAMNDYGHAENCLEMLGSGRWNDLPCGSPRSVACEKAANPDQFNIDLM</sequence>
<feature type="chain" id="PRO_5041315025" description="C-type lectin domain-containing protein" evidence="2">
    <location>
        <begin position="21"/>
        <end position="163"/>
    </location>
</feature>
<comment type="caution">
    <text evidence="4">The sequence shown here is derived from an EMBL/GenBank/DDBJ whole genome shotgun (WGS) entry which is preliminary data.</text>
</comment>
<dbReference type="Pfam" id="PF00059">
    <property type="entry name" value="Lectin_C"/>
    <property type="match status" value="1"/>
</dbReference>
<gene>
    <name evidence="4" type="ORF">MSPICULIGERA_LOCUS11009</name>
</gene>
<dbReference type="PANTHER" id="PTHR22803">
    <property type="entry name" value="MANNOSE, PHOSPHOLIPASE, LECTIN RECEPTOR RELATED"/>
    <property type="match status" value="1"/>
</dbReference>
<dbReference type="Gene3D" id="3.10.100.10">
    <property type="entry name" value="Mannose-Binding Protein A, subunit A"/>
    <property type="match status" value="1"/>
</dbReference>
<dbReference type="Proteomes" id="UP001177023">
    <property type="component" value="Unassembled WGS sequence"/>
</dbReference>
<evidence type="ECO:0000256" key="1">
    <source>
        <dbReference type="ARBA" id="ARBA00023157"/>
    </source>
</evidence>
<dbReference type="InterPro" id="IPR016186">
    <property type="entry name" value="C-type_lectin-like/link_sf"/>
</dbReference>
<evidence type="ECO:0000256" key="2">
    <source>
        <dbReference type="SAM" id="SignalP"/>
    </source>
</evidence>
<reference evidence="4" key="1">
    <citation type="submission" date="2023-06" db="EMBL/GenBank/DDBJ databases">
        <authorList>
            <person name="Delattre M."/>
        </authorList>
    </citation>
    <scope>NUCLEOTIDE SEQUENCE</scope>
    <source>
        <strain evidence="4">AF72</strain>
    </source>
</reference>
<dbReference type="SUPFAM" id="SSF56436">
    <property type="entry name" value="C-type lectin-like"/>
    <property type="match status" value="1"/>
</dbReference>
<dbReference type="InterPro" id="IPR016187">
    <property type="entry name" value="CTDL_fold"/>
</dbReference>
<evidence type="ECO:0000313" key="4">
    <source>
        <dbReference type="EMBL" id="CAJ0572625.1"/>
    </source>
</evidence>
<dbReference type="AlphaFoldDB" id="A0AA36CPH5"/>
<dbReference type="PROSITE" id="PS00615">
    <property type="entry name" value="C_TYPE_LECTIN_1"/>
    <property type="match status" value="1"/>
</dbReference>